<dbReference type="InterPro" id="IPR019251">
    <property type="entry name" value="DUF2231_TM"/>
</dbReference>
<keyword evidence="4" id="KW-1185">Reference proteome</keyword>
<evidence type="ECO:0000256" key="1">
    <source>
        <dbReference type="SAM" id="Phobius"/>
    </source>
</evidence>
<protein>
    <recommendedName>
        <fullName evidence="2">DUF2231 domain-containing protein</fullName>
    </recommendedName>
</protein>
<keyword evidence="1" id="KW-1133">Transmembrane helix</keyword>
<evidence type="ECO:0000313" key="3">
    <source>
        <dbReference type="EMBL" id="EYR62883.1"/>
    </source>
</evidence>
<evidence type="ECO:0000313" key="4">
    <source>
        <dbReference type="Proteomes" id="UP000019753"/>
    </source>
</evidence>
<comment type="caution">
    <text evidence="3">The sequence shown here is derived from an EMBL/GenBank/DDBJ whole genome shotgun (WGS) entry which is preliminary data.</text>
</comment>
<name>A0A021VP50_9CELL</name>
<dbReference type="EMBL" id="AXCW01000153">
    <property type="protein sequence ID" value="EYR62883.1"/>
    <property type="molecule type" value="Genomic_DNA"/>
</dbReference>
<dbReference type="Proteomes" id="UP000019753">
    <property type="component" value="Unassembled WGS sequence"/>
</dbReference>
<feature type="transmembrane region" description="Helical" evidence="1">
    <location>
        <begin position="135"/>
        <end position="155"/>
    </location>
</feature>
<feature type="transmembrane region" description="Helical" evidence="1">
    <location>
        <begin position="103"/>
        <end position="123"/>
    </location>
</feature>
<dbReference type="AlphaFoldDB" id="A0A021VP50"/>
<evidence type="ECO:0000259" key="2">
    <source>
        <dbReference type="Pfam" id="PF09990"/>
    </source>
</evidence>
<keyword evidence="1" id="KW-0812">Transmembrane</keyword>
<keyword evidence="1" id="KW-0472">Membrane</keyword>
<feature type="domain" description="DUF2231" evidence="2">
    <location>
        <begin position="23"/>
        <end position="167"/>
    </location>
</feature>
<reference evidence="3 4" key="1">
    <citation type="submission" date="2014-01" db="EMBL/GenBank/DDBJ databases">
        <title>Actinotalea ferrariae CF5-4.</title>
        <authorList>
            <person name="Chen F."/>
            <person name="Li Y."/>
            <person name="Wang G."/>
        </authorList>
    </citation>
    <scope>NUCLEOTIDE SEQUENCE [LARGE SCALE GENOMIC DNA]</scope>
    <source>
        <strain evidence="3 4">CF5-4</strain>
    </source>
</reference>
<feature type="transmembrane region" description="Helical" evidence="1">
    <location>
        <begin position="29"/>
        <end position="51"/>
    </location>
</feature>
<sequence length="177" mass="17808">MVGPLTQRPAGPPGGIVFDVVAGLPLHPLVVHAAVVLVPVAALVIAVAGVWPRFRRWAGYLPAALAVAALVVVPVATQSGEALQSRLGDPPFVERHADLGEALVPWVVALAVVGGMVTAVELLRRRGTVLHRGVVVVVAVAAVAVGAGAVVQTVLVGHSGATAVWSDVGELPAPAGD</sequence>
<gene>
    <name evidence="3" type="ORF">N866_04500</name>
</gene>
<dbReference type="Pfam" id="PF09990">
    <property type="entry name" value="DUF2231"/>
    <property type="match status" value="1"/>
</dbReference>
<feature type="transmembrane region" description="Helical" evidence="1">
    <location>
        <begin position="58"/>
        <end position="77"/>
    </location>
</feature>
<organism evidence="3 4">
    <name type="scientific">Actinotalea ferrariae CF5-4</name>
    <dbReference type="NCBI Taxonomy" id="948458"/>
    <lineage>
        <taxon>Bacteria</taxon>
        <taxon>Bacillati</taxon>
        <taxon>Actinomycetota</taxon>
        <taxon>Actinomycetes</taxon>
        <taxon>Micrococcales</taxon>
        <taxon>Cellulomonadaceae</taxon>
        <taxon>Actinotalea</taxon>
    </lineage>
</organism>
<proteinExistence type="predicted"/>
<accession>A0A021VP50</accession>